<reference evidence="1 2" key="1">
    <citation type="submission" date="2024-07" db="EMBL/GenBank/DDBJ databases">
        <authorList>
            <person name="Li M."/>
        </authorList>
    </citation>
    <scope>NUCLEOTIDE SEQUENCE [LARGE SCALE GENOMIC DNA]</scope>
    <source>
        <strain evidence="1 2">25A3E</strain>
    </source>
</reference>
<comment type="caution">
    <text evidence="1">The sequence shown here is derived from an EMBL/GenBank/DDBJ whole genome shotgun (WGS) entry which is preliminary data.</text>
</comment>
<evidence type="ECO:0000313" key="2">
    <source>
        <dbReference type="Proteomes" id="UP001560296"/>
    </source>
</evidence>
<evidence type="ECO:0000313" key="1">
    <source>
        <dbReference type="EMBL" id="MEX6504652.1"/>
    </source>
</evidence>
<dbReference type="RefSeq" id="WP_369289575.1">
    <property type="nucleotide sequence ID" value="NZ_JBFTEG010000035.1"/>
</dbReference>
<dbReference type="EMBL" id="JBFTEG010000035">
    <property type="protein sequence ID" value="MEX6504652.1"/>
    <property type="molecule type" value="Genomic_DNA"/>
</dbReference>
<sequence>MTEDNRIALRPAHAAAFLGCSPATLWRWTKTLESFPQPHKIPGQRLTVWFCDELAHWRDSNMRRGAKRKAYLELAQQCADRNPEASDPHPFVHAFLLAGGESLAALAVETDLPEEGLRRLAKPGGNYDLTDEALKAIFAQAIAQVLHREKVLRKRLEENPELEESPTFRGTLHDLDEAHRLTFGRTLMHYLIEEGRGNGNA</sequence>
<proteinExistence type="predicted"/>
<protein>
    <submittedName>
        <fullName evidence="1">Helix-turn-helix transcriptional regulator</fullName>
    </submittedName>
</protein>
<name>A0ABV3Z2X1_9PSED</name>
<dbReference type="Proteomes" id="UP001560296">
    <property type="component" value="Unassembled WGS sequence"/>
</dbReference>
<gene>
    <name evidence="1" type="ORF">AB5S05_21630</name>
</gene>
<organism evidence="1 2">
    <name type="scientific">Pseudomonas zhanjiangensis</name>
    <dbReference type="NCBI Taxonomy" id="3239015"/>
    <lineage>
        <taxon>Bacteria</taxon>
        <taxon>Pseudomonadati</taxon>
        <taxon>Pseudomonadota</taxon>
        <taxon>Gammaproteobacteria</taxon>
        <taxon>Pseudomonadales</taxon>
        <taxon>Pseudomonadaceae</taxon>
        <taxon>Pseudomonas</taxon>
    </lineage>
</organism>
<accession>A0ABV3Z2X1</accession>
<keyword evidence="2" id="KW-1185">Reference proteome</keyword>